<feature type="compositionally biased region" description="Polar residues" evidence="1">
    <location>
        <begin position="117"/>
        <end position="133"/>
    </location>
</feature>
<name>A0A1T3P225_9ACTN</name>
<reference evidence="2 3" key="1">
    <citation type="submission" date="2017-03" db="EMBL/GenBank/DDBJ databases">
        <title>Draft genome sequence of Streptomyces scabrisporus NF3, endophyte isolated from Amphipterygium adstringens.</title>
        <authorList>
            <person name="Vazquez M."/>
            <person name="Ceapa C.D."/>
            <person name="Rodriguez Luna D."/>
            <person name="Sanchez Esquivel S."/>
        </authorList>
    </citation>
    <scope>NUCLEOTIDE SEQUENCE [LARGE SCALE GENOMIC DNA]</scope>
    <source>
        <strain evidence="2 3">NF3</strain>
    </source>
</reference>
<protein>
    <submittedName>
        <fullName evidence="2">Uncharacterized protein</fullName>
    </submittedName>
</protein>
<evidence type="ECO:0000313" key="3">
    <source>
        <dbReference type="Proteomes" id="UP000190037"/>
    </source>
</evidence>
<evidence type="ECO:0000256" key="1">
    <source>
        <dbReference type="SAM" id="MobiDB-lite"/>
    </source>
</evidence>
<dbReference type="OrthoDB" id="4350599at2"/>
<accession>A0A1T3P225</accession>
<dbReference type="RefSeq" id="WP_078977454.1">
    <property type="nucleotide sequence ID" value="NZ_MWQN01000001.1"/>
</dbReference>
<organism evidence="2 3">
    <name type="scientific">Embleya scabrispora</name>
    <dbReference type="NCBI Taxonomy" id="159449"/>
    <lineage>
        <taxon>Bacteria</taxon>
        <taxon>Bacillati</taxon>
        <taxon>Actinomycetota</taxon>
        <taxon>Actinomycetes</taxon>
        <taxon>Kitasatosporales</taxon>
        <taxon>Streptomycetaceae</taxon>
        <taxon>Embleya</taxon>
    </lineage>
</organism>
<sequence length="133" mass="13450">MAGSGFQISLEMLEKFQGALEGVLAELVGEDPGANAAEHGIGAGDLGVSFAEAPMIGGVIQETATRLRALIATLHDQITAMKLSVKVNGANTADVDDDTRRELAAIMARIGQGGQGPVTTGSTAKSSGTVGLE</sequence>
<comment type="caution">
    <text evidence="2">The sequence shown here is derived from an EMBL/GenBank/DDBJ whole genome shotgun (WGS) entry which is preliminary data.</text>
</comment>
<keyword evidence="3" id="KW-1185">Reference proteome</keyword>
<dbReference type="AlphaFoldDB" id="A0A1T3P225"/>
<evidence type="ECO:0000313" key="2">
    <source>
        <dbReference type="EMBL" id="OPC83156.1"/>
    </source>
</evidence>
<dbReference type="Proteomes" id="UP000190037">
    <property type="component" value="Unassembled WGS sequence"/>
</dbReference>
<proteinExistence type="predicted"/>
<dbReference type="EMBL" id="MWQN01000001">
    <property type="protein sequence ID" value="OPC83156.1"/>
    <property type="molecule type" value="Genomic_DNA"/>
</dbReference>
<feature type="region of interest" description="Disordered" evidence="1">
    <location>
        <begin position="113"/>
        <end position="133"/>
    </location>
</feature>
<gene>
    <name evidence="2" type="ORF">B4N89_21420</name>
</gene>